<dbReference type="InterPro" id="IPR013783">
    <property type="entry name" value="Ig-like_fold"/>
</dbReference>
<keyword evidence="1" id="KW-1133">Transmembrane helix</keyword>
<reference evidence="2" key="1">
    <citation type="submission" date="2018-05" db="EMBL/GenBank/DDBJ databases">
        <authorList>
            <person name="Lanie J.A."/>
            <person name="Ng W.-L."/>
            <person name="Kazmierczak K.M."/>
            <person name="Andrzejewski T.M."/>
            <person name="Davidsen T.M."/>
            <person name="Wayne K.J."/>
            <person name="Tettelin H."/>
            <person name="Glass J.I."/>
            <person name="Rusch D."/>
            <person name="Podicherti R."/>
            <person name="Tsui H.-C.T."/>
            <person name="Winkler M.E."/>
        </authorList>
    </citation>
    <scope>NUCLEOTIDE SEQUENCE</scope>
</reference>
<accession>A0A382MAX0</accession>
<dbReference type="Gene3D" id="2.60.40.10">
    <property type="entry name" value="Immunoglobulins"/>
    <property type="match status" value="1"/>
</dbReference>
<keyword evidence="1" id="KW-0472">Membrane</keyword>
<dbReference type="EMBL" id="UINC01091547">
    <property type="protein sequence ID" value="SVC44401.1"/>
    <property type="molecule type" value="Genomic_DNA"/>
</dbReference>
<keyword evidence="1" id="KW-0812">Transmembrane</keyword>
<protein>
    <recommendedName>
        <fullName evidence="3">Fibronectin type-III domain-containing protein</fullName>
    </recommendedName>
</protein>
<feature type="non-terminal residue" evidence="2">
    <location>
        <position position="211"/>
    </location>
</feature>
<gene>
    <name evidence="2" type="ORF">METZ01_LOCUS297255</name>
</gene>
<dbReference type="AlphaFoldDB" id="A0A382MAX0"/>
<evidence type="ECO:0008006" key="3">
    <source>
        <dbReference type="Google" id="ProtNLM"/>
    </source>
</evidence>
<organism evidence="2">
    <name type="scientific">marine metagenome</name>
    <dbReference type="NCBI Taxonomy" id="408172"/>
    <lineage>
        <taxon>unclassified sequences</taxon>
        <taxon>metagenomes</taxon>
        <taxon>ecological metagenomes</taxon>
    </lineage>
</organism>
<evidence type="ECO:0000256" key="1">
    <source>
        <dbReference type="SAM" id="Phobius"/>
    </source>
</evidence>
<feature type="transmembrane region" description="Helical" evidence="1">
    <location>
        <begin position="6"/>
        <end position="24"/>
    </location>
</feature>
<evidence type="ECO:0000313" key="2">
    <source>
        <dbReference type="EMBL" id="SVC44401.1"/>
    </source>
</evidence>
<proteinExistence type="predicted"/>
<sequence>MLQYKTYIVSYILLLNTLAFASLIRPVDGEELNYIHVLFEWEQQPDAMEYNLQASTQQFFNNIILDVNEPTTVYIDKDNFSWDDNYYWRIRPIYSDGDSGSWTESSEFSIRETMLLGLDVNIYNDDLIQDGLVMYSQFVPYVAMGVIDKMGNEIWNTETVFMNHINSFGQLYGVNGSGVQFNYDEDILFETSDDNVDMHEVKQIPNGNYMG</sequence>
<name>A0A382MAX0_9ZZZZ</name>